<protein>
    <recommendedName>
        <fullName evidence="6">AMP-dependent synthetase/ligase domain-containing protein</fullName>
    </recommendedName>
</protein>
<evidence type="ECO:0000259" key="4">
    <source>
        <dbReference type="Pfam" id="PF16177"/>
    </source>
</evidence>
<dbReference type="Pfam" id="PF13193">
    <property type="entry name" value="AMP-binding_C"/>
    <property type="match status" value="1"/>
</dbReference>
<dbReference type="GO" id="GO:0005739">
    <property type="term" value="C:mitochondrion"/>
    <property type="evidence" value="ECO:0007669"/>
    <property type="project" value="UniProtKB-ARBA"/>
</dbReference>
<dbReference type="InterPro" id="IPR042099">
    <property type="entry name" value="ANL_N_sf"/>
</dbReference>
<dbReference type="InterPro" id="IPR000873">
    <property type="entry name" value="AMP-dep_synth/lig_dom"/>
</dbReference>
<feature type="domain" description="AMP-binding enzyme C-terminal" evidence="3">
    <location>
        <begin position="517"/>
        <end position="595"/>
    </location>
</feature>
<dbReference type="EMBL" id="UINC01006744">
    <property type="protein sequence ID" value="SVA29374.1"/>
    <property type="molecule type" value="Genomic_DNA"/>
</dbReference>
<dbReference type="AlphaFoldDB" id="A0A381UN32"/>
<dbReference type="PANTHER" id="PTHR43347:SF3">
    <property type="entry name" value="ACYL-COA SYNTHETASE SHORT-CHAIN FAMILY MEMBER 3, MITOCHONDRIAL"/>
    <property type="match status" value="1"/>
</dbReference>
<organism evidence="5">
    <name type="scientific">marine metagenome</name>
    <dbReference type="NCBI Taxonomy" id="408172"/>
    <lineage>
        <taxon>unclassified sequences</taxon>
        <taxon>metagenomes</taxon>
        <taxon>ecological metagenomes</taxon>
    </lineage>
</organism>
<sequence length="639" mass="69905">MSSDAENNYQQAHALSLSDPEAFWGLVAEDLHWVKRWDKVLDTSQTPHGQWFVGGELNTCYNALDRHVENGRGDYLALIYDSPVAGNKVARFTYSELKDLTARFAGVLKSNGVGKGDRVIIYMPMIPETVIAMLACARIGAIHSVVFGGFASNELAVRIDDAQPDVIVTASCGIEINRIIPYMPLLNDAIDIASYKPSKTIVVQRAQEIAELQSGRDIDWEEAMGAAEPVDCVPVKATDPLYILYTSGTTGMPKGVVRDNGGHAVALNWTMNTIYGVEAGDVYWAASDVGWVVGHSYIVYGPLLKGCTTILYEGKPVGTPDAGAFWRVIADHEVNTLFTAPTAFRAIKKEDPGGKLLDKYDLGHFETLFLAGERTDPDTLFWAEEKLEIPVIDHWWQTETGWSIAANHKGYGFLPVKPGSPTKVAPGWDLQVLDDQCNPMPAGEVGALCAKLPMPPGSLLTLWNAHERFLESYMEEFPGYYKTADAGFIDEDDYVFVMSRTDDIINVAGHRLSTGAMEEVLASHGDVAECAVIGVADQLKGQLPVGFLVLKAGVQRDSEDIVTEVVQLVRNQIGPVAAFKQAVVVQRLPKTRSGKILRGTMQKVADNEEHRIPATIDDPDILEEIDEALQTLGLSSARQ</sequence>
<dbReference type="Gene3D" id="3.40.50.12780">
    <property type="entry name" value="N-terminal domain of ligase-like"/>
    <property type="match status" value="1"/>
</dbReference>
<dbReference type="PANTHER" id="PTHR43347">
    <property type="entry name" value="ACYL-COA SYNTHETASE"/>
    <property type="match status" value="1"/>
</dbReference>
<dbReference type="Pfam" id="PF00501">
    <property type="entry name" value="AMP-binding"/>
    <property type="match status" value="1"/>
</dbReference>
<dbReference type="GO" id="GO:0050218">
    <property type="term" value="F:propionate-CoA ligase activity"/>
    <property type="evidence" value="ECO:0007669"/>
    <property type="project" value="TreeGrafter"/>
</dbReference>
<dbReference type="GO" id="GO:0070013">
    <property type="term" value="C:intracellular organelle lumen"/>
    <property type="evidence" value="ECO:0007669"/>
    <property type="project" value="UniProtKB-ARBA"/>
</dbReference>
<dbReference type="FunFam" id="3.30.300.30:FF:000017">
    <property type="entry name" value="Acyl-CoA synthetase short-chain family member 3"/>
    <property type="match status" value="1"/>
</dbReference>
<reference evidence="5" key="1">
    <citation type="submission" date="2018-05" db="EMBL/GenBank/DDBJ databases">
        <authorList>
            <person name="Lanie J.A."/>
            <person name="Ng W.-L."/>
            <person name="Kazmierczak K.M."/>
            <person name="Andrzejewski T.M."/>
            <person name="Davidsen T.M."/>
            <person name="Wayne K.J."/>
            <person name="Tettelin H."/>
            <person name="Glass J.I."/>
            <person name="Rusch D."/>
            <person name="Podicherti R."/>
            <person name="Tsui H.-C.T."/>
            <person name="Winkler M.E."/>
        </authorList>
    </citation>
    <scope>NUCLEOTIDE SEQUENCE</scope>
</reference>
<evidence type="ECO:0000259" key="2">
    <source>
        <dbReference type="Pfam" id="PF00501"/>
    </source>
</evidence>
<dbReference type="Pfam" id="PF16177">
    <property type="entry name" value="ACAS_N"/>
    <property type="match status" value="1"/>
</dbReference>
<evidence type="ECO:0000313" key="5">
    <source>
        <dbReference type="EMBL" id="SVA29374.1"/>
    </source>
</evidence>
<dbReference type="InterPro" id="IPR032387">
    <property type="entry name" value="ACAS_N"/>
</dbReference>
<dbReference type="FunFam" id="3.40.50.12780:FF:000011">
    <property type="entry name" value="Acetyl-coenzyme A synthetase 2-like, mitochondrial"/>
    <property type="match status" value="1"/>
</dbReference>
<dbReference type="PROSITE" id="PS00455">
    <property type="entry name" value="AMP_BINDING"/>
    <property type="match status" value="1"/>
</dbReference>
<evidence type="ECO:0008006" key="6">
    <source>
        <dbReference type="Google" id="ProtNLM"/>
    </source>
</evidence>
<dbReference type="InterPro" id="IPR045851">
    <property type="entry name" value="AMP-bd_C_sf"/>
</dbReference>
<dbReference type="InterPro" id="IPR025110">
    <property type="entry name" value="AMP-bd_C"/>
</dbReference>
<dbReference type="SUPFAM" id="SSF56801">
    <property type="entry name" value="Acetyl-CoA synthetase-like"/>
    <property type="match status" value="1"/>
</dbReference>
<dbReference type="CDD" id="cd05967">
    <property type="entry name" value="PrpE"/>
    <property type="match status" value="1"/>
</dbReference>
<dbReference type="InterPro" id="IPR020845">
    <property type="entry name" value="AMP-binding_CS"/>
</dbReference>
<dbReference type="Gene3D" id="3.30.300.30">
    <property type="match status" value="1"/>
</dbReference>
<gene>
    <name evidence="5" type="ORF">METZ01_LOCUS82228</name>
</gene>
<evidence type="ECO:0000259" key="3">
    <source>
        <dbReference type="Pfam" id="PF13193"/>
    </source>
</evidence>
<evidence type="ECO:0000256" key="1">
    <source>
        <dbReference type="ARBA" id="ARBA00006432"/>
    </source>
</evidence>
<feature type="domain" description="AMP-dependent synthetase/ligase" evidence="2">
    <location>
        <begin position="70"/>
        <end position="451"/>
    </location>
</feature>
<feature type="domain" description="Acetyl-coenzyme A synthetase N-terminal" evidence="4">
    <location>
        <begin position="9"/>
        <end position="63"/>
    </location>
</feature>
<accession>A0A381UN32</accession>
<name>A0A381UN32_9ZZZZ</name>
<comment type="similarity">
    <text evidence="1">Belongs to the ATP-dependent AMP-binding enzyme family.</text>
</comment>
<proteinExistence type="inferred from homology"/>